<keyword evidence="8" id="KW-0547">Nucleotide-binding</keyword>
<dbReference type="Gene3D" id="2.40.50.140">
    <property type="entry name" value="Nucleic acid-binding proteins"/>
    <property type="match status" value="1"/>
</dbReference>
<dbReference type="NCBIfam" id="TIGR02778">
    <property type="entry name" value="ligD_pol"/>
    <property type="match status" value="1"/>
</dbReference>
<evidence type="ECO:0000259" key="22">
    <source>
        <dbReference type="PROSITE" id="PS50160"/>
    </source>
</evidence>
<dbReference type="GO" id="GO:0003910">
    <property type="term" value="F:DNA ligase (ATP) activity"/>
    <property type="evidence" value="ECO:0007669"/>
    <property type="project" value="UniProtKB-EC"/>
</dbReference>
<accession>A0A853FBH3</accession>
<evidence type="ECO:0000256" key="8">
    <source>
        <dbReference type="ARBA" id="ARBA00022741"/>
    </source>
</evidence>
<feature type="compositionally biased region" description="Basic and acidic residues" evidence="21">
    <location>
        <begin position="505"/>
        <end position="518"/>
    </location>
</feature>
<name>A0A853FBH3_9BURK</name>
<dbReference type="InterPro" id="IPR052171">
    <property type="entry name" value="NHEJ_LigD"/>
</dbReference>
<comment type="catalytic activity">
    <reaction evidence="20">
        <text>ATP + (deoxyribonucleotide)n-3'-hydroxyl + 5'-phospho-(deoxyribonucleotide)m = (deoxyribonucleotide)n+m + AMP + diphosphate.</text>
        <dbReference type="EC" id="6.5.1.1"/>
    </reaction>
</comment>
<dbReference type="GO" id="GO:0003677">
    <property type="term" value="F:DNA binding"/>
    <property type="evidence" value="ECO:0007669"/>
    <property type="project" value="UniProtKB-KW"/>
</dbReference>
<dbReference type="InterPro" id="IPR014143">
    <property type="entry name" value="NHEJ_ligase_prk"/>
</dbReference>
<dbReference type="PROSITE" id="PS50160">
    <property type="entry name" value="DNA_LIGASE_A3"/>
    <property type="match status" value="1"/>
</dbReference>
<evidence type="ECO:0000256" key="2">
    <source>
        <dbReference type="ARBA" id="ARBA00012727"/>
    </source>
</evidence>
<dbReference type="Pfam" id="PF21686">
    <property type="entry name" value="LigD_Prim-Pol"/>
    <property type="match status" value="1"/>
</dbReference>
<evidence type="ECO:0000256" key="16">
    <source>
        <dbReference type="ARBA" id="ARBA00023204"/>
    </source>
</evidence>
<keyword evidence="9" id="KW-0227">DNA damage</keyword>
<sequence>MARIDPLKRYKEKRDFSATPEPAAGGAPNQRSPAFVVQKHWARRLHYDFRLELDGAMKSWAVPKGPSLDPADKRMAVHVEDHPISYNQFEGHIPEGEYGAGKVIIWDRGTWEPSHNPRKGYREGKLTFVLHGHKLKGKWALVRMKGKDDRQEAWLLIKEQDDHARPATAFNIVEALPDSVAAPSGKHAALPSTLKPELATLVDAPPRRPQDWIYEIKYDGYRLLTRIEAQTVQLMTRSGNDWTERLPHLARALRNMRLPSGWYDGEIVVMNDQGLPDFQSLQNAFDKARTKDIRYYLFDLPYCDGLDLRAVPLEARRAQLEHLLRQPRAGTDSSVLFSTAFDAPAGEIQATACKLGLEGVIGKKKGSHYVSRRSADWIKLKCGHRQEFVIVGYTDPKGSRSGLGSLLLAVHDKHGELRYAGNVGTGFNNASLSRIRSQLDALGTQVSPLAQRAVTQGKPHWVKPCLLAEVSFAQWTRGGRIRHAVFHGLRTDKPAKAIIRETDMHAQATDSRDADARSTHKHRNVSSPKAGKTAHVGKIKVTHPDRIIDAASGTSKMDVVQYYAQVAGVMMPHLKQRPVSLVRAPDGVKGEMFFQKHMETTNMTGVRTLSQDLDPGHAPLIEVATGAGLPSAAQMNVLEFHTWNALRTLIDKPDRITFDLDPGKGTRWQDMQEAALLLRAFLLELSLQPFCKTSGGKGLHVVVPIQRRHDWDTVKGFSQAVVQHLARTLPNRFTAKSGPRNRVGKIFIDYLRNGRGATTVSAWSLRARKGMGVSVPIFWSEVEKLDSAAHWHIGNINDRLDEGNAPWADYASSSTTLSRAMKVLDYKARR</sequence>
<dbReference type="InterPro" id="IPR014144">
    <property type="entry name" value="LigD_PE_domain"/>
</dbReference>
<dbReference type="AlphaFoldDB" id="A0A853FBH3"/>
<keyword evidence="16" id="KW-0234">DNA repair</keyword>
<dbReference type="PANTHER" id="PTHR42705:SF2">
    <property type="entry name" value="BIFUNCTIONAL NON-HOMOLOGOUS END JOINING PROTEIN LIGD"/>
    <property type="match status" value="1"/>
</dbReference>
<dbReference type="CDD" id="cd07971">
    <property type="entry name" value="OBF_DNA_ligase_LigD"/>
    <property type="match status" value="1"/>
</dbReference>
<evidence type="ECO:0000256" key="21">
    <source>
        <dbReference type="SAM" id="MobiDB-lite"/>
    </source>
</evidence>
<dbReference type="InterPro" id="IPR012310">
    <property type="entry name" value="DNA_ligase_ATP-dep_cent"/>
</dbReference>
<dbReference type="InterPro" id="IPR014146">
    <property type="entry name" value="LigD_ligase_dom"/>
</dbReference>
<evidence type="ECO:0000256" key="11">
    <source>
        <dbReference type="ARBA" id="ARBA00022839"/>
    </source>
</evidence>
<dbReference type="Pfam" id="PF13298">
    <property type="entry name" value="LigD_N"/>
    <property type="match status" value="1"/>
</dbReference>
<evidence type="ECO:0000256" key="15">
    <source>
        <dbReference type="ARBA" id="ARBA00023172"/>
    </source>
</evidence>
<evidence type="ECO:0000256" key="12">
    <source>
        <dbReference type="ARBA" id="ARBA00022840"/>
    </source>
</evidence>
<comment type="cofactor">
    <cofactor evidence="1">
        <name>Mn(2+)</name>
        <dbReference type="ChEBI" id="CHEBI:29035"/>
    </cofactor>
</comment>
<evidence type="ECO:0000256" key="18">
    <source>
        <dbReference type="ARBA" id="ARBA00023268"/>
    </source>
</evidence>
<dbReference type="EC" id="6.5.1.1" evidence="2"/>
<keyword evidence="11" id="KW-0269">Exonuclease</keyword>
<dbReference type="NCBIfam" id="TIGR02779">
    <property type="entry name" value="NHEJ_ligase_lig"/>
    <property type="match status" value="1"/>
</dbReference>
<dbReference type="Gene3D" id="3.30.1490.70">
    <property type="match status" value="1"/>
</dbReference>
<evidence type="ECO:0000256" key="13">
    <source>
        <dbReference type="ARBA" id="ARBA00022932"/>
    </source>
</evidence>
<comment type="caution">
    <text evidence="23">The sequence shown here is derived from an EMBL/GenBank/DDBJ whole genome shotgun (WGS) entry which is preliminary data.</text>
</comment>
<dbReference type="SUPFAM" id="SSF50249">
    <property type="entry name" value="Nucleic acid-binding proteins"/>
    <property type="match status" value="1"/>
</dbReference>
<dbReference type="RefSeq" id="WP_129968149.1">
    <property type="nucleotide sequence ID" value="NZ_JACCEW010000001.1"/>
</dbReference>
<keyword evidence="12" id="KW-0067">ATP-binding</keyword>
<feature type="region of interest" description="Disordered" evidence="21">
    <location>
        <begin position="505"/>
        <end position="537"/>
    </location>
</feature>
<evidence type="ECO:0000256" key="6">
    <source>
        <dbReference type="ARBA" id="ARBA00022722"/>
    </source>
</evidence>
<evidence type="ECO:0000256" key="10">
    <source>
        <dbReference type="ARBA" id="ARBA00022801"/>
    </source>
</evidence>
<dbReference type="GO" id="GO:0004527">
    <property type="term" value="F:exonuclease activity"/>
    <property type="evidence" value="ECO:0007669"/>
    <property type="project" value="UniProtKB-KW"/>
</dbReference>
<dbReference type="SUPFAM" id="SSF56091">
    <property type="entry name" value="DNA ligase/mRNA capping enzyme, catalytic domain"/>
    <property type="match status" value="1"/>
</dbReference>
<gene>
    <name evidence="23" type="primary">ligD</name>
    <name evidence="23" type="ORF">H0A68_05140</name>
</gene>
<keyword evidence="24" id="KW-1185">Reference proteome</keyword>
<keyword evidence="15" id="KW-0233">DNA recombination</keyword>
<dbReference type="InterPro" id="IPR012340">
    <property type="entry name" value="NA-bd_OB-fold"/>
</dbReference>
<keyword evidence="18" id="KW-0511">Multifunctional enzyme</keyword>
<dbReference type="InterPro" id="IPR014145">
    <property type="entry name" value="LigD_pol_dom"/>
</dbReference>
<evidence type="ECO:0000313" key="24">
    <source>
        <dbReference type="Proteomes" id="UP000580517"/>
    </source>
</evidence>
<keyword evidence="13" id="KW-0239">DNA-directed DNA polymerase</keyword>
<dbReference type="EMBL" id="JACCEW010000001">
    <property type="protein sequence ID" value="NYT36250.1"/>
    <property type="molecule type" value="Genomic_DNA"/>
</dbReference>
<keyword evidence="4" id="KW-0808">Transferase</keyword>
<keyword evidence="14" id="KW-0238">DNA-binding</keyword>
<evidence type="ECO:0000256" key="14">
    <source>
        <dbReference type="ARBA" id="ARBA00023125"/>
    </source>
</evidence>
<dbReference type="Pfam" id="PF04679">
    <property type="entry name" value="DNA_ligase_A_C"/>
    <property type="match status" value="1"/>
</dbReference>
<dbReference type="PANTHER" id="PTHR42705">
    <property type="entry name" value="BIFUNCTIONAL NON-HOMOLOGOUS END JOINING PROTEIN LIGD"/>
    <property type="match status" value="1"/>
</dbReference>
<dbReference type="GO" id="GO:0003887">
    <property type="term" value="F:DNA-directed DNA polymerase activity"/>
    <property type="evidence" value="ECO:0007669"/>
    <property type="project" value="UniProtKB-KW"/>
</dbReference>
<dbReference type="GO" id="GO:0046872">
    <property type="term" value="F:metal ion binding"/>
    <property type="evidence" value="ECO:0007669"/>
    <property type="project" value="UniProtKB-KW"/>
</dbReference>
<dbReference type="Gene3D" id="3.90.920.10">
    <property type="entry name" value="DNA primase, PRIM domain"/>
    <property type="match status" value="1"/>
</dbReference>
<evidence type="ECO:0000256" key="19">
    <source>
        <dbReference type="ARBA" id="ARBA00029943"/>
    </source>
</evidence>
<dbReference type="CDD" id="cd07906">
    <property type="entry name" value="Adenylation_DNA_ligase_LigD_LigC"/>
    <property type="match status" value="1"/>
</dbReference>
<evidence type="ECO:0000256" key="1">
    <source>
        <dbReference type="ARBA" id="ARBA00001936"/>
    </source>
</evidence>
<dbReference type="OrthoDB" id="9802472at2"/>
<dbReference type="NCBIfam" id="TIGR02776">
    <property type="entry name" value="NHEJ_ligase_prk"/>
    <property type="match status" value="1"/>
</dbReference>
<evidence type="ECO:0000256" key="3">
    <source>
        <dbReference type="ARBA" id="ARBA00022598"/>
    </source>
</evidence>
<keyword evidence="3 23" id="KW-0436">Ligase</keyword>
<evidence type="ECO:0000256" key="4">
    <source>
        <dbReference type="ARBA" id="ARBA00022679"/>
    </source>
</evidence>
<feature type="compositionally biased region" description="Basic and acidic residues" evidence="21">
    <location>
        <begin position="1"/>
        <end position="16"/>
    </location>
</feature>
<dbReference type="GO" id="GO:0006310">
    <property type="term" value="P:DNA recombination"/>
    <property type="evidence" value="ECO:0007669"/>
    <property type="project" value="UniProtKB-KW"/>
</dbReference>
<dbReference type="Proteomes" id="UP000580517">
    <property type="component" value="Unassembled WGS sequence"/>
</dbReference>
<proteinExistence type="predicted"/>
<dbReference type="InterPro" id="IPR012309">
    <property type="entry name" value="DNA_ligase_ATP-dep_C"/>
</dbReference>
<evidence type="ECO:0000313" key="23">
    <source>
        <dbReference type="EMBL" id="NYT36250.1"/>
    </source>
</evidence>
<protein>
    <recommendedName>
        <fullName evidence="2">DNA ligase (ATP)</fullName>
        <ecNumber evidence="2">6.5.1.1</ecNumber>
    </recommendedName>
    <alternativeName>
        <fullName evidence="19">NHEJ DNA polymerase</fullName>
    </alternativeName>
</protein>
<keyword evidence="10" id="KW-0378">Hydrolase</keyword>
<feature type="region of interest" description="Disordered" evidence="21">
    <location>
        <begin position="1"/>
        <end position="32"/>
    </location>
</feature>
<dbReference type="Gene3D" id="3.30.470.30">
    <property type="entry name" value="DNA ligase/mRNA capping enzyme"/>
    <property type="match status" value="1"/>
</dbReference>
<dbReference type="Pfam" id="PF01068">
    <property type="entry name" value="DNA_ligase_A_M"/>
    <property type="match status" value="1"/>
</dbReference>
<keyword evidence="17" id="KW-0464">Manganese</keyword>
<dbReference type="GO" id="GO:0006281">
    <property type="term" value="P:DNA repair"/>
    <property type="evidence" value="ECO:0007669"/>
    <property type="project" value="UniProtKB-KW"/>
</dbReference>
<reference evidence="23 24" key="1">
    <citation type="submission" date="2020-07" db="EMBL/GenBank/DDBJ databases">
        <title>Taxonomic revisions and descriptions of new bacterial species based on genomic comparisons in the high-G+C-content subgroup of the family Alcaligenaceae.</title>
        <authorList>
            <person name="Szabo A."/>
            <person name="Felfoldi T."/>
        </authorList>
    </citation>
    <scope>NUCLEOTIDE SEQUENCE [LARGE SCALE GENOMIC DNA]</scope>
    <source>
        <strain evidence="23 24">DSM 25264</strain>
    </source>
</reference>
<evidence type="ECO:0000256" key="17">
    <source>
        <dbReference type="ARBA" id="ARBA00023211"/>
    </source>
</evidence>
<evidence type="ECO:0000256" key="5">
    <source>
        <dbReference type="ARBA" id="ARBA00022695"/>
    </source>
</evidence>
<evidence type="ECO:0000256" key="20">
    <source>
        <dbReference type="ARBA" id="ARBA00034003"/>
    </source>
</evidence>
<dbReference type="NCBIfam" id="TIGR02777">
    <property type="entry name" value="LigD_PE_dom"/>
    <property type="match status" value="1"/>
</dbReference>
<evidence type="ECO:0000256" key="7">
    <source>
        <dbReference type="ARBA" id="ARBA00022723"/>
    </source>
</evidence>
<dbReference type="GO" id="GO:0005524">
    <property type="term" value="F:ATP binding"/>
    <property type="evidence" value="ECO:0007669"/>
    <property type="project" value="UniProtKB-KW"/>
</dbReference>
<feature type="domain" description="ATP-dependent DNA ligase family profile" evidence="22">
    <location>
        <begin position="286"/>
        <end position="381"/>
    </location>
</feature>
<keyword evidence="7" id="KW-0479">Metal-binding</keyword>
<organism evidence="23 24">
    <name type="scientific">Allopusillimonas soli</name>
    <dbReference type="NCBI Taxonomy" id="659016"/>
    <lineage>
        <taxon>Bacteria</taxon>
        <taxon>Pseudomonadati</taxon>
        <taxon>Pseudomonadota</taxon>
        <taxon>Betaproteobacteria</taxon>
        <taxon>Burkholderiales</taxon>
        <taxon>Alcaligenaceae</taxon>
        <taxon>Allopusillimonas</taxon>
    </lineage>
</organism>
<keyword evidence="5" id="KW-0548">Nucleotidyltransferase</keyword>
<keyword evidence="6" id="KW-0540">Nuclease</keyword>
<evidence type="ECO:0000256" key="9">
    <source>
        <dbReference type="ARBA" id="ARBA00022763"/>
    </source>
</evidence>